<feature type="region of interest" description="Disordered" evidence="1">
    <location>
        <begin position="1"/>
        <end position="134"/>
    </location>
</feature>
<dbReference type="EMBL" id="LJIJ01000099">
    <property type="protein sequence ID" value="ODN02691.1"/>
    <property type="molecule type" value="Genomic_DNA"/>
</dbReference>
<sequence>MSNKFEGLQRPASKEGSITQGTPKGPMYGMYERPPPAEYFKRMSPAASPYYHGNPNTYYGQRPPSAGQRSPPHPPPQTSPFSADQHNSSRQIIINDYYTSQQMQPTQHPPQPSPSPLGQPRNAEQPKRNVNQPAGPDQCICFHLDKKFLIGSHTARPYNSTRQGVIQRANPNRTVVKEEHVRYSQHDAFSSLVDVASSAPSLPVPKEENRRVNLPRVEMVREVREGLGKSIVDIERSRVGPPMNQPNHPPPHQQSPHIYRPPPGTVPNQPSSDPIRYGNGNCPKRITLEFHGFKN</sequence>
<evidence type="ECO:0000313" key="3">
    <source>
        <dbReference type="Proteomes" id="UP000094527"/>
    </source>
</evidence>
<evidence type="ECO:0000313" key="2">
    <source>
        <dbReference type="EMBL" id="ODN02691.1"/>
    </source>
</evidence>
<dbReference type="OrthoDB" id="10258692at2759"/>
<organism evidence="2 3">
    <name type="scientific">Orchesella cincta</name>
    <name type="common">Springtail</name>
    <name type="synonym">Podura cincta</name>
    <dbReference type="NCBI Taxonomy" id="48709"/>
    <lineage>
        <taxon>Eukaryota</taxon>
        <taxon>Metazoa</taxon>
        <taxon>Ecdysozoa</taxon>
        <taxon>Arthropoda</taxon>
        <taxon>Hexapoda</taxon>
        <taxon>Collembola</taxon>
        <taxon>Entomobryomorpha</taxon>
        <taxon>Entomobryoidea</taxon>
        <taxon>Orchesellidae</taxon>
        <taxon>Orchesellinae</taxon>
        <taxon>Orchesella</taxon>
    </lineage>
</organism>
<name>A0A1D2NBS5_ORCCI</name>
<dbReference type="Proteomes" id="UP000094527">
    <property type="component" value="Unassembled WGS sequence"/>
</dbReference>
<proteinExistence type="predicted"/>
<gene>
    <name evidence="2" type="ORF">Ocin01_03990</name>
</gene>
<feature type="compositionally biased region" description="Pro residues" evidence="1">
    <location>
        <begin position="243"/>
        <end position="265"/>
    </location>
</feature>
<comment type="caution">
    <text evidence="2">The sequence shown here is derived from an EMBL/GenBank/DDBJ whole genome shotgun (WGS) entry which is preliminary data.</text>
</comment>
<evidence type="ECO:0000256" key="1">
    <source>
        <dbReference type="SAM" id="MobiDB-lite"/>
    </source>
</evidence>
<keyword evidence="3" id="KW-1185">Reference proteome</keyword>
<reference evidence="2 3" key="1">
    <citation type="journal article" date="2016" name="Genome Biol. Evol.">
        <title>Gene Family Evolution Reflects Adaptation to Soil Environmental Stressors in the Genome of the Collembolan Orchesella cincta.</title>
        <authorList>
            <person name="Faddeeva-Vakhrusheva A."/>
            <person name="Derks M.F."/>
            <person name="Anvar S.Y."/>
            <person name="Agamennone V."/>
            <person name="Suring W."/>
            <person name="Smit S."/>
            <person name="van Straalen N.M."/>
            <person name="Roelofs D."/>
        </authorList>
    </citation>
    <scope>NUCLEOTIDE SEQUENCE [LARGE SCALE GENOMIC DNA]</scope>
    <source>
        <tissue evidence="2">Mixed pool</tissue>
    </source>
</reference>
<feature type="region of interest" description="Disordered" evidence="1">
    <location>
        <begin position="232"/>
        <end position="281"/>
    </location>
</feature>
<accession>A0A1D2NBS5</accession>
<dbReference type="AlphaFoldDB" id="A0A1D2NBS5"/>
<dbReference type="STRING" id="48709.A0A1D2NBS5"/>
<feature type="compositionally biased region" description="Pro residues" evidence="1">
    <location>
        <begin position="107"/>
        <end position="117"/>
    </location>
</feature>
<protein>
    <submittedName>
        <fullName evidence="2">Uncharacterized protein</fullName>
    </submittedName>
</protein>